<comment type="caution">
    <text evidence="1">The sequence shown here is derived from an EMBL/GenBank/DDBJ whole genome shotgun (WGS) entry which is preliminary data.</text>
</comment>
<evidence type="ECO:0000313" key="2">
    <source>
        <dbReference type="Proteomes" id="UP000558488"/>
    </source>
</evidence>
<reference evidence="1 2" key="1">
    <citation type="journal article" date="2020" name="Nature">
        <title>Six reference-quality genomes reveal evolution of bat adaptations.</title>
        <authorList>
            <person name="Jebb D."/>
            <person name="Huang Z."/>
            <person name="Pippel M."/>
            <person name="Hughes G.M."/>
            <person name="Lavrichenko K."/>
            <person name="Devanna P."/>
            <person name="Winkler S."/>
            <person name="Jermiin L.S."/>
            <person name="Skirmuntt E.C."/>
            <person name="Katzourakis A."/>
            <person name="Burkitt-Gray L."/>
            <person name="Ray D.A."/>
            <person name="Sullivan K.A.M."/>
            <person name="Roscito J.G."/>
            <person name="Kirilenko B.M."/>
            <person name="Davalos L.M."/>
            <person name="Corthals A.P."/>
            <person name="Power M.L."/>
            <person name="Jones G."/>
            <person name="Ransome R.D."/>
            <person name="Dechmann D.K.N."/>
            <person name="Locatelli A.G."/>
            <person name="Puechmaille S.J."/>
            <person name="Fedrigo O."/>
            <person name="Jarvis E.D."/>
            <person name="Hiller M."/>
            <person name="Vernes S.C."/>
            <person name="Myers E.W."/>
            <person name="Teeling E.C."/>
        </authorList>
    </citation>
    <scope>NUCLEOTIDE SEQUENCE [LARGE SCALE GENOMIC DNA]</scope>
    <source>
        <strain evidence="1">MPipKuh1</strain>
        <tissue evidence="1">Flight muscle</tissue>
    </source>
</reference>
<dbReference type="EMBL" id="JACAGB010000015">
    <property type="protein sequence ID" value="KAF6322510.1"/>
    <property type="molecule type" value="Genomic_DNA"/>
</dbReference>
<evidence type="ECO:0000313" key="1">
    <source>
        <dbReference type="EMBL" id="KAF6322510.1"/>
    </source>
</evidence>
<name>A0A7J7VBV9_PIPKU</name>
<dbReference type="AlphaFoldDB" id="A0A7J7VBV9"/>
<protein>
    <submittedName>
        <fullName evidence="1">Uncharacterized protein</fullName>
    </submittedName>
</protein>
<proteinExistence type="predicted"/>
<organism evidence="1 2">
    <name type="scientific">Pipistrellus kuhlii</name>
    <name type="common">Kuhl's pipistrelle</name>
    <dbReference type="NCBI Taxonomy" id="59472"/>
    <lineage>
        <taxon>Eukaryota</taxon>
        <taxon>Metazoa</taxon>
        <taxon>Chordata</taxon>
        <taxon>Craniata</taxon>
        <taxon>Vertebrata</taxon>
        <taxon>Euteleostomi</taxon>
        <taxon>Mammalia</taxon>
        <taxon>Eutheria</taxon>
        <taxon>Laurasiatheria</taxon>
        <taxon>Chiroptera</taxon>
        <taxon>Yangochiroptera</taxon>
        <taxon>Vespertilionidae</taxon>
        <taxon>Pipistrellus</taxon>
    </lineage>
</organism>
<keyword evidence="2" id="KW-1185">Reference proteome</keyword>
<dbReference type="Proteomes" id="UP000558488">
    <property type="component" value="Unassembled WGS sequence"/>
</dbReference>
<sequence length="145" mass="16585">MFGLIMTTFQREKQITSLGLIFSIHGDIRTVLLKFLSIVSHFKNLYIHVLGFCSHVYVENFHTVSPTQSAPQLQPVFLLVCLTSPTWYPQIFQNKNEGRREKINIVFSCPTPSPQASCYSYTLHHLSKVSEMLSPEIAQKKPQSK</sequence>
<accession>A0A7J7VBV9</accession>
<gene>
    <name evidence="1" type="ORF">mPipKuh1_008508</name>
</gene>